<keyword evidence="11" id="KW-1185">Reference proteome</keyword>
<reference evidence="10" key="2">
    <citation type="submission" date="2024-04" db="EMBL/GenBank/DDBJ databases">
        <authorList>
            <person name="Chen Y."/>
            <person name="Shah S."/>
            <person name="Dougan E. K."/>
            <person name="Thang M."/>
            <person name="Chan C."/>
        </authorList>
    </citation>
    <scope>NUCLEOTIDE SEQUENCE [LARGE SCALE GENOMIC DNA]</scope>
</reference>
<dbReference type="CDD" id="cd01992">
    <property type="entry name" value="TilS_N"/>
    <property type="match status" value="1"/>
</dbReference>
<dbReference type="OrthoDB" id="434144at2759"/>
<feature type="domain" description="tRNA(Ile)-lysidine/2-thiocytidine synthase N-terminal" evidence="8">
    <location>
        <begin position="126"/>
        <end position="291"/>
    </location>
</feature>
<keyword evidence="2" id="KW-0436">Ligase</keyword>
<feature type="non-terminal residue" evidence="9">
    <location>
        <position position="539"/>
    </location>
</feature>
<dbReference type="GO" id="GO:0008033">
    <property type="term" value="P:tRNA processing"/>
    <property type="evidence" value="ECO:0007669"/>
    <property type="project" value="UniProtKB-KW"/>
</dbReference>
<proteinExistence type="inferred from homology"/>
<dbReference type="Gene3D" id="3.40.50.620">
    <property type="entry name" value="HUPs"/>
    <property type="match status" value="1"/>
</dbReference>
<dbReference type="PANTHER" id="PTHR43033">
    <property type="entry name" value="TRNA(ILE)-LYSIDINE SYNTHASE-RELATED"/>
    <property type="match status" value="1"/>
</dbReference>
<evidence type="ECO:0000256" key="5">
    <source>
        <dbReference type="ARBA" id="ARBA00022840"/>
    </source>
</evidence>
<feature type="region of interest" description="Disordered" evidence="7">
    <location>
        <begin position="38"/>
        <end position="63"/>
    </location>
</feature>
<dbReference type="InterPro" id="IPR012094">
    <property type="entry name" value="tRNA_Ile_lys_synt"/>
</dbReference>
<dbReference type="EMBL" id="CAMXCT030004069">
    <property type="protein sequence ID" value="CAL4794838.1"/>
    <property type="molecule type" value="Genomic_DNA"/>
</dbReference>
<dbReference type="PANTHER" id="PTHR43033:SF3">
    <property type="entry name" value="TRNA(ILE)-LYSIDINE SYNTHETASE"/>
    <property type="match status" value="1"/>
</dbReference>
<dbReference type="PROSITE" id="PS51257">
    <property type="entry name" value="PROKAR_LIPOPROTEIN"/>
    <property type="match status" value="1"/>
</dbReference>
<dbReference type="NCBIfam" id="TIGR02432">
    <property type="entry name" value="lysidine_TilS_N"/>
    <property type="match status" value="1"/>
</dbReference>
<evidence type="ECO:0000259" key="8">
    <source>
        <dbReference type="Pfam" id="PF01171"/>
    </source>
</evidence>
<dbReference type="InterPro" id="IPR011063">
    <property type="entry name" value="TilS/TtcA_N"/>
</dbReference>
<comment type="caution">
    <text evidence="9">The sequence shown here is derived from an EMBL/GenBank/DDBJ whole genome shotgun (WGS) entry which is preliminary data.</text>
</comment>
<dbReference type="InterPro" id="IPR014729">
    <property type="entry name" value="Rossmann-like_a/b/a_fold"/>
</dbReference>
<organism evidence="9">
    <name type="scientific">Cladocopium goreaui</name>
    <dbReference type="NCBI Taxonomy" id="2562237"/>
    <lineage>
        <taxon>Eukaryota</taxon>
        <taxon>Sar</taxon>
        <taxon>Alveolata</taxon>
        <taxon>Dinophyceae</taxon>
        <taxon>Suessiales</taxon>
        <taxon>Symbiodiniaceae</taxon>
        <taxon>Cladocopium</taxon>
    </lineage>
</organism>
<evidence type="ECO:0000256" key="3">
    <source>
        <dbReference type="ARBA" id="ARBA00022694"/>
    </source>
</evidence>
<evidence type="ECO:0000313" key="10">
    <source>
        <dbReference type="EMBL" id="CAL1160901.1"/>
    </source>
</evidence>
<dbReference type="EMBL" id="CAMXCT020004069">
    <property type="protein sequence ID" value="CAL1160901.1"/>
    <property type="molecule type" value="Genomic_DNA"/>
</dbReference>
<keyword evidence="5" id="KW-0067">ATP-binding</keyword>
<dbReference type="GO" id="GO:0032267">
    <property type="term" value="F:tRNA(Ile)-lysidine synthase activity"/>
    <property type="evidence" value="ECO:0007669"/>
    <property type="project" value="UniProtKB-EC"/>
</dbReference>
<keyword evidence="4" id="KW-0547">Nucleotide-binding</keyword>
<keyword evidence="3" id="KW-0819">tRNA processing</keyword>
<dbReference type="AlphaFoldDB" id="A0A9P1GB30"/>
<dbReference type="Pfam" id="PF01171">
    <property type="entry name" value="ATP_bind_3"/>
    <property type="match status" value="1"/>
</dbReference>
<name>A0A9P1GB30_9DINO</name>
<dbReference type="EMBL" id="CAMXCT010004069">
    <property type="protein sequence ID" value="CAI4007526.1"/>
    <property type="molecule type" value="Genomic_DNA"/>
</dbReference>
<comment type="catalytic activity">
    <reaction evidence="6">
        <text>cytidine(34) in tRNA(Ile2) + L-lysine + ATP = lysidine(34) in tRNA(Ile2) + AMP + diphosphate + H(+)</text>
        <dbReference type="Rhea" id="RHEA:43744"/>
        <dbReference type="Rhea" id="RHEA-COMP:10625"/>
        <dbReference type="Rhea" id="RHEA-COMP:10670"/>
        <dbReference type="ChEBI" id="CHEBI:15378"/>
        <dbReference type="ChEBI" id="CHEBI:30616"/>
        <dbReference type="ChEBI" id="CHEBI:32551"/>
        <dbReference type="ChEBI" id="CHEBI:33019"/>
        <dbReference type="ChEBI" id="CHEBI:82748"/>
        <dbReference type="ChEBI" id="CHEBI:83665"/>
        <dbReference type="ChEBI" id="CHEBI:456215"/>
        <dbReference type="EC" id="6.3.4.19"/>
    </reaction>
</comment>
<protein>
    <recommendedName>
        <fullName evidence="1">tRNA(Ile)-lysidine synthetase</fullName>
        <ecNumber evidence="1">6.3.4.19</ecNumber>
    </recommendedName>
</protein>
<evidence type="ECO:0000256" key="7">
    <source>
        <dbReference type="SAM" id="MobiDB-lite"/>
    </source>
</evidence>
<dbReference type="InterPro" id="IPR012795">
    <property type="entry name" value="tRNA_Ile_lys_synt_N"/>
</dbReference>
<dbReference type="SUPFAM" id="SSF52402">
    <property type="entry name" value="Adenine nucleotide alpha hydrolases-like"/>
    <property type="match status" value="1"/>
</dbReference>
<evidence type="ECO:0000256" key="4">
    <source>
        <dbReference type="ARBA" id="ARBA00022741"/>
    </source>
</evidence>
<evidence type="ECO:0000313" key="9">
    <source>
        <dbReference type="EMBL" id="CAI4007526.1"/>
    </source>
</evidence>
<gene>
    <name evidence="9" type="ORF">C1SCF055_LOCUS33076</name>
</gene>
<dbReference type="EC" id="6.3.4.19" evidence="1"/>
<sequence>MQIRSIWISFMVFAGCGHLRSLYLILPPYRGKGFTSVGRLQRSRMRPRQKAHGRSLSTKGVTQKTKEDLEGLSTALPKRTDILFEQFAAVLADPIRGEASPPSVLSHVWSFLKERCKPGSPAGTSLVISISGGVDSMVLSHCMIILRNQWGLNLSAVHIDYNIRPSSQAEAAFVETWARKVALPLTMVRLNSTESLNLSRTAFEDFSRRARYEAYEKVMQNRAMAVLTGHHVDDAAENVLSNLFMGRSLFHIPVMGPEAFIERVRIWRPFFSLPKRTIYAFAHAHEIPYLKNIDAPSGRRAVLHGSVIPTLEDAFGRRTIQNIARVGQSAKDWKEIIDQQILTPLWRKVDIYPHGAIVPFDEFPLLEAFWEEAFVGIFHAMGCSMLSKPSIAQLVSALHSEKSRWLPIHKQFDLFVDTKKRQILIVNSKLFPGPDEMGCWKMSSSEETGAYSANSVVGLLNGYVTIPNKHSRHSLEELQLPAEVAARLPSPETIRSSDGFTEAKALLDSSHMCNVTFQLTAKMPKPVRYPCDVSRVVPK</sequence>
<dbReference type="Proteomes" id="UP001152797">
    <property type="component" value="Unassembled WGS sequence"/>
</dbReference>
<evidence type="ECO:0000256" key="6">
    <source>
        <dbReference type="ARBA" id="ARBA00048539"/>
    </source>
</evidence>
<dbReference type="GO" id="GO:0005524">
    <property type="term" value="F:ATP binding"/>
    <property type="evidence" value="ECO:0007669"/>
    <property type="project" value="UniProtKB-KW"/>
</dbReference>
<feature type="compositionally biased region" description="Basic residues" evidence="7">
    <location>
        <begin position="41"/>
        <end position="53"/>
    </location>
</feature>
<reference evidence="9" key="1">
    <citation type="submission" date="2022-10" db="EMBL/GenBank/DDBJ databases">
        <authorList>
            <person name="Chen Y."/>
            <person name="Dougan E. K."/>
            <person name="Chan C."/>
            <person name="Rhodes N."/>
            <person name="Thang M."/>
        </authorList>
    </citation>
    <scope>NUCLEOTIDE SEQUENCE</scope>
</reference>
<evidence type="ECO:0000313" key="11">
    <source>
        <dbReference type="Proteomes" id="UP001152797"/>
    </source>
</evidence>
<evidence type="ECO:0000256" key="1">
    <source>
        <dbReference type="ARBA" id="ARBA00013267"/>
    </source>
</evidence>
<accession>A0A9P1GB30</accession>
<evidence type="ECO:0000256" key="2">
    <source>
        <dbReference type="ARBA" id="ARBA00022598"/>
    </source>
</evidence>
<dbReference type="HAMAP" id="MF_01161">
    <property type="entry name" value="tRNA_Ile_lys_synt"/>
    <property type="match status" value="1"/>
</dbReference>